<comment type="caution">
    <text evidence="2">The sequence shown here is derived from an EMBL/GenBank/DDBJ whole genome shotgun (WGS) entry which is preliminary data.</text>
</comment>
<comment type="similarity">
    <text evidence="1">Belongs to the ROK (NagC/XylR) family.</text>
</comment>
<dbReference type="EMBL" id="JAAECS010000001">
    <property type="protein sequence ID" value="MCJ1988837.1"/>
    <property type="molecule type" value="Genomic_DNA"/>
</dbReference>
<keyword evidence="3" id="KW-1185">Reference proteome</keyword>
<protein>
    <submittedName>
        <fullName evidence="2">ROK family protein</fullName>
    </submittedName>
</protein>
<dbReference type="PANTHER" id="PTHR18964:SF170">
    <property type="entry name" value="SUGAR KINASE"/>
    <property type="match status" value="1"/>
</dbReference>
<reference evidence="2 3" key="1">
    <citation type="journal article" date="2022" name="Microbiol. Res.">
        <title>Comparative genome analysis, predicted lifestyle and antimicrobial strategies of Lactococcus carnosus and Lactococcus paracarnosus isolated from meat.</title>
        <authorList>
            <person name="Werum V."/>
            <person name="Ehrmann M."/>
            <person name="Vogel R."/>
            <person name="Hilgarth M."/>
        </authorList>
    </citation>
    <scope>NUCLEOTIDE SEQUENCE [LARGE SCALE GENOMIC DNA]</scope>
    <source>
        <strain evidence="2 3">TMW22177</strain>
    </source>
</reference>
<dbReference type="SUPFAM" id="SSF53067">
    <property type="entry name" value="Actin-like ATPase domain"/>
    <property type="match status" value="1"/>
</dbReference>
<dbReference type="PANTHER" id="PTHR18964">
    <property type="entry name" value="ROK (REPRESSOR, ORF, KINASE) FAMILY"/>
    <property type="match status" value="1"/>
</dbReference>
<proteinExistence type="inferred from homology"/>
<dbReference type="InterPro" id="IPR043129">
    <property type="entry name" value="ATPase_NBD"/>
</dbReference>
<evidence type="ECO:0000256" key="1">
    <source>
        <dbReference type="ARBA" id="ARBA00006479"/>
    </source>
</evidence>
<dbReference type="Pfam" id="PF00480">
    <property type="entry name" value="ROK"/>
    <property type="match status" value="1"/>
</dbReference>
<dbReference type="InterPro" id="IPR000600">
    <property type="entry name" value="ROK"/>
</dbReference>
<gene>
    <name evidence="2" type="ORF">GYN21_01270</name>
</gene>
<evidence type="ECO:0000313" key="3">
    <source>
        <dbReference type="Proteomes" id="UP001522450"/>
    </source>
</evidence>
<dbReference type="Proteomes" id="UP001522450">
    <property type="component" value="Unassembled WGS sequence"/>
</dbReference>
<evidence type="ECO:0000313" key="2">
    <source>
        <dbReference type="EMBL" id="MCJ1988837.1"/>
    </source>
</evidence>
<dbReference type="CDD" id="cd24152">
    <property type="entry name" value="ASKHA_NBD_ROK-like"/>
    <property type="match status" value="1"/>
</dbReference>
<name>A0ABT0AQC6_9LACT</name>
<dbReference type="Gene3D" id="3.30.420.40">
    <property type="match status" value="2"/>
</dbReference>
<sequence>MMYQYLAIDIGGSFVKYSQIDPAGNLAGSHKVKTPNSLAELTDIIENLIADMGSTIRGVAISCPGRIDEATGTVYKGGALPFLHEFCFKQFVASISPAPCVVMNDGKAAALSELWLGNLKGIENGAAILLGTGVGGGIVLNSEMIQGRHFQAGELSFMPDHIGRPGQENYFGHSASAVGFVRQAASLLGLANLDDGLAVFDAINQQTSQEVCLLFEAYCQKVVHIILDLQAILDLDRVVIGGGISAQPIVIETISKQYHLIRNRSQIMVDSLEPIEIMACKFGNEANLLGAIYRLLIELDR</sequence>
<accession>A0ABT0AQC6</accession>
<organism evidence="2 3">
    <name type="scientific">Pseudolactococcus carnosus</name>
    <dbReference type="NCBI Taxonomy" id="2749961"/>
    <lineage>
        <taxon>Bacteria</taxon>
        <taxon>Bacillati</taxon>
        <taxon>Bacillota</taxon>
        <taxon>Bacilli</taxon>
        <taxon>Lactobacillales</taxon>
        <taxon>Streptococcaceae</taxon>
        <taxon>Pseudolactococcus</taxon>
    </lineage>
</organism>